<dbReference type="Gene3D" id="1.20.120.1240">
    <property type="entry name" value="Dynamin, middle domain"/>
    <property type="match status" value="1"/>
</dbReference>
<dbReference type="Pfam" id="PF01031">
    <property type="entry name" value="Dynamin_M"/>
    <property type="match status" value="1"/>
</dbReference>
<comment type="caution">
    <text evidence="3">The sequence shown here is derived from an EMBL/GenBank/DDBJ whole genome shotgun (WGS) entry which is preliminary data.</text>
</comment>
<accession>A0AAN9SNX4</accession>
<evidence type="ECO:0000256" key="1">
    <source>
        <dbReference type="ARBA" id="ARBA00023175"/>
    </source>
</evidence>
<dbReference type="GO" id="GO:0005737">
    <property type="term" value="C:cytoplasm"/>
    <property type="evidence" value="ECO:0007669"/>
    <property type="project" value="TreeGrafter"/>
</dbReference>
<dbReference type="PROSITE" id="PS51388">
    <property type="entry name" value="GED"/>
    <property type="match status" value="1"/>
</dbReference>
<feature type="domain" description="GED" evidence="2">
    <location>
        <begin position="180"/>
        <end position="273"/>
    </location>
</feature>
<dbReference type="GO" id="GO:0005874">
    <property type="term" value="C:microtubule"/>
    <property type="evidence" value="ECO:0007669"/>
    <property type="project" value="TreeGrafter"/>
</dbReference>
<evidence type="ECO:0000313" key="4">
    <source>
        <dbReference type="Proteomes" id="UP001386955"/>
    </source>
</evidence>
<dbReference type="EMBL" id="JAYMYS010000003">
    <property type="protein sequence ID" value="KAK7400200.1"/>
    <property type="molecule type" value="Genomic_DNA"/>
</dbReference>
<reference evidence="3 4" key="1">
    <citation type="submission" date="2024-01" db="EMBL/GenBank/DDBJ databases">
        <title>The genomes of 5 underutilized Papilionoideae crops provide insights into root nodulation and disease resistanc.</title>
        <authorList>
            <person name="Jiang F."/>
        </authorList>
    </citation>
    <scope>NUCLEOTIDE SEQUENCE [LARGE SCALE GENOMIC DNA]</scope>
    <source>
        <strain evidence="3">DUOXIRENSHENG_FW03</strain>
        <tissue evidence="3">Leaves</tissue>
    </source>
</reference>
<dbReference type="PANTHER" id="PTHR11566:SF173">
    <property type="entry name" value="DYNAMIN-RELATED PROTEIN 4C"/>
    <property type="match status" value="1"/>
</dbReference>
<protein>
    <recommendedName>
        <fullName evidence="2">GED domain-containing protein</fullName>
    </recommendedName>
</protein>
<name>A0AAN9SNX4_PSOTE</name>
<dbReference type="SMART" id="SM00302">
    <property type="entry name" value="GED"/>
    <property type="match status" value="1"/>
</dbReference>
<dbReference type="InterPro" id="IPR020850">
    <property type="entry name" value="GED_dom"/>
</dbReference>
<proteinExistence type="predicted"/>
<dbReference type="InterPro" id="IPR000375">
    <property type="entry name" value="Dynamin_stalk"/>
</dbReference>
<dbReference type="GO" id="GO:0005525">
    <property type="term" value="F:GTP binding"/>
    <property type="evidence" value="ECO:0007669"/>
    <property type="project" value="InterPro"/>
</dbReference>
<dbReference type="GO" id="GO:0003924">
    <property type="term" value="F:GTPase activity"/>
    <property type="evidence" value="ECO:0007669"/>
    <property type="project" value="InterPro"/>
</dbReference>
<keyword evidence="4" id="KW-1185">Reference proteome</keyword>
<dbReference type="Proteomes" id="UP001386955">
    <property type="component" value="Unassembled WGS sequence"/>
</dbReference>
<keyword evidence="1" id="KW-0505">Motor protein</keyword>
<dbReference type="GO" id="GO:0008017">
    <property type="term" value="F:microtubule binding"/>
    <property type="evidence" value="ECO:0007669"/>
    <property type="project" value="TreeGrafter"/>
</dbReference>
<dbReference type="AlphaFoldDB" id="A0AAN9SNX4"/>
<evidence type="ECO:0000259" key="2">
    <source>
        <dbReference type="PROSITE" id="PS51388"/>
    </source>
</evidence>
<gene>
    <name evidence="3" type="ORF">VNO78_11400</name>
</gene>
<sequence length="278" mass="31965">MLDSYSRDLYNCAESDATKNFLMEEIRVLEETKWIGLPNFMPRTAFLSILQRKVLAIKKMPIGFVENVWNCLEEVLISVITRHSENYYQLLMSCRRAVQVLITKKKQTSIRLVLEAIDMEMCTDYTCNPEFLEEYNKLISQQKAFVNAVLRGEHADVNLEGVGNIEVGHLRQYSSVLTQAFDLKVRMISYWKIVQKRLIDTIALHLMLSISNLVNNELEKEIVNDLLSPSGGGIERLLDESPSISGKRQKLQRSVRFLRESKETVANIIDYIGSYGGY</sequence>
<evidence type="ECO:0000313" key="3">
    <source>
        <dbReference type="EMBL" id="KAK7400200.1"/>
    </source>
</evidence>
<dbReference type="Pfam" id="PF02212">
    <property type="entry name" value="GED"/>
    <property type="match status" value="1"/>
</dbReference>
<dbReference type="GO" id="GO:0016020">
    <property type="term" value="C:membrane"/>
    <property type="evidence" value="ECO:0007669"/>
    <property type="project" value="TreeGrafter"/>
</dbReference>
<dbReference type="InterPro" id="IPR022812">
    <property type="entry name" value="Dynamin"/>
</dbReference>
<dbReference type="PANTHER" id="PTHR11566">
    <property type="entry name" value="DYNAMIN"/>
    <property type="match status" value="1"/>
</dbReference>
<organism evidence="3 4">
    <name type="scientific">Psophocarpus tetragonolobus</name>
    <name type="common">Winged bean</name>
    <name type="synonym">Dolichos tetragonolobus</name>
    <dbReference type="NCBI Taxonomy" id="3891"/>
    <lineage>
        <taxon>Eukaryota</taxon>
        <taxon>Viridiplantae</taxon>
        <taxon>Streptophyta</taxon>
        <taxon>Embryophyta</taxon>
        <taxon>Tracheophyta</taxon>
        <taxon>Spermatophyta</taxon>
        <taxon>Magnoliopsida</taxon>
        <taxon>eudicotyledons</taxon>
        <taxon>Gunneridae</taxon>
        <taxon>Pentapetalae</taxon>
        <taxon>rosids</taxon>
        <taxon>fabids</taxon>
        <taxon>Fabales</taxon>
        <taxon>Fabaceae</taxon>
        <taxon>Papilionoideae</taxon>
        <taxon>50 kb inversion clade</taxon>
        <taxon>NPAAA clade</taxon>
        <taxon>indigoferoid/millettioid clade</taxon>
        <taxon>Phaseoleae</taxon>
        <taxon>Psophocarpus</taxon>
    </lineage>
</organism>
<dbReference type="InterPro" id="IPR003130">
    <property type="entry name" value="GED"/>
</dbReference>